<evidence type="ECO:0000313" key="2">
    <source>
        <dbReference type="EMBL" id="HED11417.1"/>
    </source>
</evidence>
<feature type="transmembrane region" description="Helical" evidence="1">
    <location>
        <begin position="46"/>
        <end position="64"/>
    </location>
</feature>
<dbReference type="Proteomes" id="UP000886005">
    <property type="component" value="Unassembled WGS sequence"/>
</dbReference>
<organism evidence="2">
    <name type="scientific">Caldithrix abyssi</name>
    <dbReference type="NCBI Taxonomy" id="187145"/>
    <lineage>
        <taxon>Bacteria</taxon>
        <taxon>Pseudomonadati</taxon>
        <taxon>Calditrichota</taxon>
        <taxon>Calditrichia</taxon>
        <taxon>Calditrichales</taxon>
        <taxon>Calditrichaceae</taxon>
        <taxon>Caldithrix</taxon>
    </lineage>
</organism>
<accession>A0A7V1PWA9</accession>
<name>A0A7V1PWA9_CALAY</name>
<evidence type="ECO:0000256" key="1">
    <source>
        <dbReference type="SAM" id="Phobius"/>
    </source>
</evidence>
<proteinExistence type="predicted"/>
<keyword evidence="1" id="KW-1133">Transmembrane helix</keyword>
<dbReference type="AlphaFoldDB" id="A0A7V1PWA9"/>
<dbReference type="EMBL" id="DRLD01000336">
    <property type="protein sequence ID" value="HED11417.1"/>
    <property type="molecule type" value="Genomic_DNA"/>
</dbReference>
<evidence type="ECO:0008006" key="3">
    <source>
        <dbReference type="Google" id="ProtNLM"/>
    </source>
</evidence>
<gene>
    <name evidence="2" type="ORF">ENJ10_12065</name>
</gene>
<reference evidence="2" key="1">
    <citation type="journal article" date="2020" name="mSystems">
        <title>Genome- and Community-Level Interaction Insights into Carbon Utilization and Element Cycling Functions of Hydrothermarchaeota in Hydrothermal Sediment.</title>
        <authorList>
            <person name="Zhou Z."/>
            <person name="Liu Y."/>
            <person name="Xu W."/>
            <person name="Pan J."/>
            <person name="Luo Z.H."/>
            <person name="Li M."/>
        </authorList>
    </citation>
    <scope>NUCLEOTIDE SEQUENCE [LARGE SCALE GENOMIC DNA]</scope>
    <source>
        <strain evidence="2">HyVt-456</strain>
    </source>
</reference>
<keyword evidence="1" id="KW-0812">Transmembrane</keyword>
<feature type="transmembrane region" description="Helical" evidence="1">
    <location>
        <begin position="71"/>
        <end position="93"/>
    </location>
</feature>
<comment type="caution">
    <text evidence="2">The sequence shown here is derived from an EMBL/GenBank/DDBJ whole genome shotgun (WGS) entry which is preliminary data.</text>
</comment>
<keyword evidence="1" id="KW-0472">Membrane</keyword>
<feature type="transmembrane region" description="Helical" evidence="1">
    <location>
        <begin position="7"/>
        <end position="26"/>
    </location>
</feature>
<sequence length="123" mass="13996">MKKVEWILRAGIFLTFIGHGSFAWQVRPSWLVYLTTVGFSVDQARLLMPMIGALDFLVAFAVLLRPVRLVLIWAVIWTFSTALIRPLAGLPLWDFVERGANWAAPLALLMIRGWPKSARDLFK</sequence>
<protein>
    <recommendedName>
        <fullName evidence="3">DoxX family protein</fullName>
    </recommendedName>
</protein>